<dbReference type="EMBL" id="BJYT01000001">
    <property type="protein sequence ID" value="GEO07770.1"/>
    <property type="molecule type" value="Genomic_DNA"/>
</dbReference>
<dbReference type="GO" id="GO:0016301">
    <property type="term" value="F:kinase activity"/>
    <property type="evidence" value="ECO:0007669"/>
    <property type="project" value="UniProtKB-KW"/>
</dbReference>
<dbReference type="PANTHER" id="PTHR18964:SF149">
    <property type="entry name" value="BIFUNCTIONAL UDP-N-ACETYLGLUCOSAMINE 2-EPIMERASE_N-ACETYLMANNOSAMINE KINASE"/>
    <property type="match status" value="1"/>
</dbReference>
<protein>
    <submittedName>
        <fullName evidence="2">Glucokinase</fullName>
    </submittedName>
</protein>
<dbReference type="AlphaFoldDB" id="A0A512B734"/>
<proteinExistence type="inferred from homology"/>
<dbReference type="InterPro" id="IPR043129">
    <property type="entry name" value="ATPase_NBD"/>
</dbReference>
<dbReference type="PANTHER" id="PTHR18964">
    <property type="entry name" value="ROK (REPRESSOR, ORF, KINASE) FAMILY"/>
    <property type="match status" value="1"/>
</dbReference>
<dbReference type="CDD" id="cd23763">
    <property type="entry name" value="ASKHA_ATPase_ROK"/>
    <property type="match status" value="1"/>
</dbReference>
<evidence type="ECO:0000313" key="2">
    <source>
        <dbReference type="EMBL" id="GEO07770.1"/>
    </source>
</evidence>
<dbReference type="SUPFAM" id="SSF53067">
    <property type="entry name" value="Actin-like ATPase domain"/>
    <property type="match status" value="1"/>
</dbReference>
<dbReference type="RefSeq" id="WP_147201728.1">
    <property type="nucleotide sequence ID" value="NZ_BJYT01000001.1"/>
</dbReference>
<comment type="similarity">
    <text evidence="1">Belongs to the ROK (NagC/XylR) family.</text>
</comment>
<comment type="caution">
    <text evidence="2">The sequence shown here is derived from an EMBL/GenBank/DDBJ whole genome shotgun (WGS) entry which is preliminary data.</text>
</comment>
<keyword evidence="3" id="KW-1185">Reference proteome</keyword>
<dbReference type="OrthoDB" id="9810372at2"/>
<dbReference type="Gene3D" id="3.30.420.40">
    <property type="match status" value="2"/>
</dbReference>
<organism evidence="2 3">
    <name type="scientific">Segetibacter aerophilus</name>
    <dbReference type="NCBI Taxonomy" id="670293"/>
    <lineage>
        <taxon>Bacteria</taxon>
        <taxon>Pseudomonadati</taxon>
        <taxon>Bacteroidota</taxon>
        <taxon>Chitinophagia</taxon>
        <taxon>Chitinophagales</taxon>
        <taxon>Chitinophagaceae</taxon>
        <taxon>Segetibacter</taxon>
    </lineage>
</organism>
<keyword evidence="2" id="KW-0418">Kinase</keyword>
<evidence type="ECO:0000256" key="1">
    <source>
        <dbReference type="ARBA" id="ARBA00006479"/>
    </source>
</evidence>
<dbReference type="InterPro" id="IPR000600">
    <property type="entry name" value="ROK"/>
</dbReference>
<accession>A0A512B734</accession>
<gene>
    <name evidence="2" type="ORF">SAE01_02660</name>
</gene>
<keyword evidence="2" id="KW-0808">Transferase</keyword>
<dbReference type="Pfam" id="PF00480">
    <property type="entry name" value="ROK"/>
    <property type="match status" value="1"/>
</dbReference>
<reference evidence="2 3" key="1">
    <citation type="submission" date="2019-07" db="EMBL/GenBank/DDBJ databases">
        <title>Whole genome shotgun sequence of Segetibacter aerophilus NBRC 106135.</title>
        <authorList>
            <person name="Hosoyama A."/>
            <person name="Uohara A."/>
            <person name="Ohji S."/>
            <person name="Ichikawa N."/>
        </authorList>
    </citation>
    <scope>NUCLEOTIDE SEQUENCE [LARGE SCALE GENOMIC DNA]</scope>
    <source>
        <strain evidence="2 3">NBRC 106135</strain>
    </source>
</reference>
<evidence type="ECO:0000313" key="3">
    <source>
        <dbReference type="Proteomes" id="UP000321513"/>
    </source>
</evidence>
<dbReference type="Proteomes" id="UP000321513">
    <property type="component" value="Unassembled WGS sequence"/>
</dbReference>
<name>A0A512B734_9BACT</name>
<sequence>MLAANDDIFIGIEIGGTKLQLVTGDRFGAIKERIRYSINPQEGAPGIQNQIKEGIEKLLLENKVKAIGVGFGGPVDWKTGAIQLSHQIEGWGNFNLKTWLQELLGLPVAIDNDANTAALAEAIHGCGKDYNTVFYMTIGSGIGGGMVINQRIYHGRTPGEVEIGHIRLDKNGSTIESRCSGWAVNKKVREHIATHPESRLAQLSKNSNAPEAYLLTPALAEKDGDAITILNEVADDISFGLSHVVHLFNPEIIIIGGGLSLLKDHLRLPIIEKLPDYLLKALLPAPTIVTASLVEDVVPVGALELAKEAAQLYKKSINT</sequence>